<proteinExistence type="inferred from homology"/>
<dbReference type="EC" id="6.1.1.12" evidence="3"/>
<keyword evidence="8" id="KW-0067">ATP-binding</keyword>
<dbReference type="HAMAP" id="MF_02075">
    <property type="entry name" value="Asp_tRNA_synth_type2"/>
    <property type="match status" value="1"/>
</dbReference>
<dbReference type="PROSITE" id="PS50862">
    <property type="entry name" value="AA_TRNA_LIGASE_II"/>
    <property type="match status" value="1"/>
</dbReference>
<dbReference type="PANTHER" id="PTHR43450:SF1">
    <property type="entry name" value="ASPARTATE--TRNA LIGASE, CYTOPLASMIC"/>
    <property type="match status" value="1"/>
</dbReference>
<dbReference type="NCBIfam" id="TIGR00458">
    <property type="entry name" value="aspS_nondisc"/>
    <property type="match status" value="1"/>
</dbReference>
<evidence type="ECO:0000313" key="15">
    <source>
        <dbReference type="EMBL" id="KAF9513661.1"/>
    </source>
</evidence>
<gene>
    <name evidence="15" type="ORF">BS47DRAFT_1372465</name>
</gene>
<dbReference type="GO" id="GO:0004815">
    <property type="term" value="F:aspartate-tRNA ligase activity"/>
    <property type="evidence" value="ECO:0007669"/>
    <property type="project" value="UniProtKB-EC"/>
</dbReference>
<dbReference type="InterPro" id="IPR004523">
    <property type="entry name" value="Asp-tRNA_synthase_2"/>
</dbReference>
<comment type="catalytic activity">
    <reaction evidence="12">
        <text>tRNA(Asp) + L-aspartate + ATP = L-aspartyl-tRNA(Asp) + AMP + diphosphate</text>
        <dbReference type="Rhea" id="RHEA:19649"/>
        <dbReference type="Rhea" id="RHEA-COMP:9660"/>
        <dbReference type="Rhea" id="RHEA-COMP:9678"/>
        <dbReference type="ChEBI" id="CHEBI:29991"/>
        <dbReference type="ChEBI" id="CHEBI:30616"/>
        <dbReference type="ChEBI" id="CHEBI:33019"/>
        <dbReference type="ChEBI" id="CHEBI:78442"/>
        <dbReference type="ChEBI" id="CHEBI:78516"/>
        <dbReference type="ChEBI" id="CHEBI:456215"/>
        <dbReference type="EC" id="6.1.1.12"/>
    </reaction>
</comment>
<sequence>MSEQPETQQQPPLAGVAPGPSKNELKKAAKKAEKEKLAAEKAAKAKAREEAQASSEPDYAVQNYGKLPLNQSQDVSGNPRASIASLSESSAGQHLFIRARIHTSRAQGNKMLFLALRQRLSTIQAVLVVNPNTVSKQMVKWAASLPAESIVLVEGTAQQPAVPVESTTISNCEIILQKIHLISGIEGRLPFTLEDAARTAEEYEERDAEGNKVYNSVGLETRLNNRVLDLRTPISQAVFSVQSGVTSLFRSYLESQGFLEIHTPKLQGAATESGASVFKVSYFKGTAFLAQSPQLAKQMAIAADFERVFEIGPVFRAENSLTHRHLTEFTGLDLEMTIEESYEEVVGLLDSLFLHIFSGLNEKFAKEIAVIGKQFPAEPFLWLEKTLRLKWGDAIALLRESGIEIGDFEDLSTEQERTLGALVREKYKTDYYILDKFPLAIRPFYTMPDGADSRYSNSYDFMMRGEEILSGAQRVHDAVFLEQRMREHGIDPASMKGYLDAFKMGVAPHGGGGIGLERVVMLFLKLNNIRRATMFPRDPKRLEP</sequence>
<dbReference type="SUPFAM" id="SSF55681">
    <property type="entry name" value="Class II aaRS and biotin synthetases"/>
    <property type="match status" value="1"/>
</dbReference>
<dbReference type="SUPFAM" id="SSF50249">
    <property type="entry name" value="Nucleic acid-binding proteins"/>
    <property type="match status" value="1"/>
</dbReference>
<evidence type="ECO:0000256" key="12">
    <source>
        <dbReference type="ARBA" id="ARBA00047904"/>
    </source>
</evidence>
<evidence type="ECO:0000256" key="7">
    <source>
        <dbReference type="ARBA" id="ARBA00022741"/>
    </source>
</evidence>
<evidence type="ECO:0000313" key="16">
    <source>
        <dbReference type="Proteomes" id="UP000886523"/>
    </source>
</evidence>
<evidence type="ECO:0000256" key="10">
    <source>
        <dbReference type="ARBA" id="ARBA00023146"/>
    </source>
</evidence>
<comment type="subcellular location">
    <subcellularLocation>
        <location evidence="1">Cytoplasm</location>
    </subcellularLocation>
</comment>
<name>A0A9P6AZJ6_9AGAM</name>
<dbReference type="Pfam" id="PF00152">
    <property type="entry name" value="tRNA-synt_2"/>
    <property type="match status" value="1"/>
</dbReference>
<comment type="caution">
    <text evidence="15">The sequence shown here is derived from an EMBL/GenBank/DDBJ whole genome shotgun (WGS) entry which is preliminary data.</text>
</comment>
<dbReference type="GO" id="GO:0005524">
    <property type="term" value="F:ATP binding"/>
    <property type="evidence" value="ECO:0007669"/>
    <property type="project" value="UniProtKB-KW"/>
</dbReference>
<evidence type="ECO:0000256" key="11">
    <source>
        <dbReference type="ARBA" id="ARBA00033155"/>
    </source>
</evidence>
<dbReference type="PANTHER" id="PTHR43450">
    <property type="entry name" value="ASPARTYL-TRNA SYNTHETASE"/>
    <property type="match status" value="1"/>
</dbReference>
<keyword evidence="6" id="KW-0436">Ligase</keyword>
<feature type="compositionally biased region" description="Polar residues" evidence="13">
    <location>
        <begin position="1"/>
        <end position="11"/>
    </location>
</feature>
<accession>A0A9P6AZJ6</accession>
<keyword evidence="7" id="KW-0547">Nucleotide-binding</keyword>
<dbReference type="GO" id="GO:0017101">
    <property type="term" value="C:aminoacyl-tRNA synthetase multienzyme complex"/>
    <property type="evidence" value="ECO:0007669"/>
    <property type="project" value="TreeGrafter"/>
</dbReference>
<dbReference type="InterPro" id="IPR012340">
    <property type="entry name" value="NA-bd_OB-fold"/>
</dbReference>
<dbReference type="CDD" id="cd04320">
    <property type="entry name" value="AspRS_cyto_N"/>
    <property type="match status" value="1"/>
</dbReference>
<evidence type="ECO:0000256" key="13">
    <source>
        <dbReference type="SAM" id="MobiDB-lite"/>
    </source>
</evidence>
<evidence type="ECO:0000256" key="2">
    <source>
        <dbReference type="ARBA" id="ARBA00005312"/>
    </source>
</evidence>
<dbReference type="FunFam" id="3.30.930.10:FF:000013">
    <property type="entry name" value="Aspartate--tRNA ligase, cytoplasmic"/>
    <property type="match status" value="1"/>
</dbReference>
<dbReference type="Gene3D" id="2.40.50.140">
    <property type="entry name" value="Nucleic acid-binding proteins"/>
    <property type="match status" value="1"/>
</dbReference>
<protein>
    <recommendedName>
        <fullName evidence="4">Aspartate--tRNA ligase, cytoplasmic</fullName>
        <ecNumber evidence="3">6.1.1.12</ecNumber>
    </recommendedName>
    <alternativeName>
        <fullName evidence="11">Aspartyl-tRNA synthetase</fullName>
    </alternativeName>
</protein>
<evidence type="ECO:0000259" key="14">
    <source>
        <dbReference type="PROSITE" id="PS50862"/>
    </source>
</evidence>
<evidence type="ECO:0000256" key="3">
    <source>
        <dbReference type="ARBA" id="ARBA00012841"/>
    </source>
</evidence>
<dbReference type="InterPro" id="IPR045864">
    <property type="entry name" value="aa-tRNA-synth_II/BPL/LPL"/>
</dbReference>
<keyword evidence="10" id="KW-0030">Aminoacyl-tRNA synthetase</keyword>
<feature type="domain" description="Aminoacyl-transfer RNA synthetases class-II family profile" evidence="14">
    <location>
        <begin position="239"/>
        <end position="536"/>
    </location>
</feature>
<evidence type="ECO:0000256" key="1">
    <source>
        <dbReference type="ARBA" id="ARBA00004496"/>
    </source>
</evidence>
<dbReference type="InterPro" id="IPR002312">
    <property type="entry name" value="Asp/Asn-tRNA-synth_IIb"/>
</dbReference>
<evidence type="ECO:0000256" key="4">
    <source>
        <dbReference type="ARBA" id="ARBA00018853"/>
    </source>
</evidence>
<dbReference type="GO" id="GO:0003723">
    <property type="term" value="F:RNA binding"/>
    <property type="evidence" value="ECO:0007669"/>
    <property type="project" value="TreeGrafter"/>
</dbReference>
<dbReference type="GO" id="GO:0005829">
    <property type="term" value="C:cytosol"/>
    <property type="evidence" value="ECO:0007669"/>
    <property type="project" value="TreeGrafter"/>
</dbReference>
<dbReference type="CDD" id="cd00776">
    <property type="entry name" value="AsxRS_core"/>
    <property type="match status" value="1"/>
</dbReference>
<dbReference type="EMBL" id="MU128969">
    <property type="protein sequence ID" value="KAF9513661.1"/>
    <property type="molecule type" value="Genomic_DNA"/>
</dbReference>
<dbReference type="PRINTS" id="PR01042">
    <property type="entry name" value="TRNASYNTHASP"/>
</dbReference>
<keyword evidence="9" id="KW-0648">Protein biosynthesis</keyword>
<evidence type="ECO:0000256" key="8">
    <source>
        <dbReference type="ARBA" id="ARBA00022840"/>
    </source>
</evidence>
<keyword evidence="16" id="KW-1185">Reference proteome</keyword>
<dbReference type="Proteomes" id="UP000886523">
    <property type="component" value="Unassembled WGS sequence"/>
</dbReference>
<dbReference type="FunFam" id="2.40.50.140:FF:000132">
    <property type="entry name" value="Aspartyl-tRNA synthetase, cytoplasmic"/>
    <property type="match status" value="1"/>
</dbReference>
<feature type="compositionally biased region" description="Basic and acidic residues" evidence="13">
    <location>
        <begin position="23"/>
        <end position="51"/>
    </location>
</feature>
<dbReference type="GO" id="GO:0006422">
    <property type="term" value="P:aspartyl-tRNA aminoacylation"/>
    <property type="evidence" value="ECO:0007669"/>
    <property type="project" value="InterPro"/>
</dbReference>
<comment type="similarity">
    <text evidence="2">Belongs to the class-II aminoacyl-tRNA synthetase family. Type 2 subfamily.</text>
</comment>
<keyword evidence="5" id="KW-0963">Cytoplasm</keyword>
<dbReference type="Gene3D" id="3.30.930.10">
    <property type="entry name" value="Bira Bifunctional Protein, Domain 2"/>
    <property type="match status" value="1"/>
</dbReference>
<evidence type="ECO:0000256" key="5">
    <source>
        <dbReference type="ARBA" id="ARBA00022490"/>
    </source>
</evidence>
<feature type="region of interest" description="Disordered" evidence="13">
    <location>
        <begin position="1"/>
        <end position="59"/>
    </location>
</feature>
<dbReference type="NCBIfam" id="NF003483">
    <property type="entry name" value="PRK05159.1"/>
    <property type="match status" value="1"/>
</dbReference>
<dbReference type="OrthoDB" id="372395at2759"/>
<evidence type="ECO:0000256" key="9">
    <source>
        <dbReference type="ARBA" id="ARBA00022917"/>
    </source>
</evidence>
<dbReference type="InterPro" id="IPR006195">
    <property type="entry name" value="aa-tRNA-synth_II"/>
</dbReference>
<dbReference type="AlphaFoldDB" id="A0A9P6AZJ6"/>
<organism evidence="15 16">
    <name type="scientific">Hydnum rufescens UP504</name>
    <dbReference type="NCBI Taxonomy" id="1448309"/>
    <lineage>
        <taxon>Eukaryota</taxon>
        <taxon>Fungi</taxon>
        <taxon>Dikarya</taxon>
        <taxon>Basidiomycota</taxon>
        <taxon>Agaricomycotina</taxon>
        <taxon>Agaricomycetes</taxon>
        <taxon>Cantharellales</taxon>
        <taxon>Hydnaceae</taxon>
        <taxon>Hydnum</taxon>
    </lineage>
</organism>
<dbReference type="InterPro" id="IPR004364">
    <property type="entry name" value="Aa-tRNA-synt_II"/>
</dbReference>
<reference evidence="15" key="1">
    <citation type="journal article" date="2020" name="Nat. Commun.">
        <title>Large-scale genome sequencing of mycorrhizal fungi provides insights into the early evolution of symbiotic traits.</title>
        <authorList>
            <person name="Miyauchi S."/>
            <person name="Kiss E."/>
            <person name="Kuo A."/>
            <person name="Drula E."/>
            <person name="Kohler A."/>
            <person name="Sanchez-Garcia M."/>
            <person name="Morin E."/>
            <person name="Andreopoulos B."/>
            <person name="Barry K.W."/>
            <person name="Bonito G."/>
            <person name="Buee M."/>
            <person name="Carver A."/>
            <person name="Chen C."/>
            <person name="Cichocki N."/>
            <person name="Clum A."/>
            <person name="Culley D."/>
            <person name="Crous P.W."/>
            <person name="Fauchery L."/>
            <person name="Girlanda M."/>
            <person name="Hayes R.D."/>
            <person name="Keri Z."/>
            <person name="LaButti K."/>
            <person name="Lipzen A."/>
            <person name="Lombard V."/>
            <person name="Magnuson J."/>
            <person name="Maillard F."/>
            <person name="Murat C."/>
            <person name="Nolan M."/>
            <person name="Ohm R.A."/>
            <person name="Pangilinan J."/>
            <person name="Pereira M.F."/>
            <person name="Perotto S."/>
            <person name="Peter M."/>
            <person name="Pfister S."/>
            <person name="Riley R."/>
            <person name="Sitrit Y."/>
            <person name="Stielow J.B."/>
            <person name="Szollosi G."/>
            <person name="Zifcakova L."/>
            <person name="Stursova M."/>
            <person name="Spatafora J.W."/>
            <person name="Tedersoo L."/>
            <person name="Vaario L.M."/>
            <person name="Yamada A."/>
            <person name="Yan M."/>
            <person name="Wang P."/>
            <person name="Xu J."/>
            <person name="Bruns T."/>
            <person name="Baldrian P."/>
            <person name="Vilgalys R."/>
            <person name="Dunand C."/>
            <person name="Henrissat B."/>
            <person name="Grigoriev I.V."/>
            <person name="Hibbett D."/>
            <person name="Nagy L.G."/>
            <person name="Martin F.M."/>
        </authorList>
    </citation>
    <scope>NUCLEOTIDE SEQUENCE</scope>
    <source>
        <strain evidence="15">UP504</strain>
    </source>
</reference>
<evidence type="ECO:0000256" key="6">
    <source>
        <dbReference type="ARBA" id="ARBA00022598"/>
    </source>
</evidence>